<evidence type="ECO:0000313" key="8">
    <source>
        <dbReference type="Proteomes" id="UP000654482"/>
    </source>
</evidence>
<evidence type="ECO:0000259" key="2">
    <source>
        <dbReference type="PROSITE" id="PS50110"/>
    </source>
</evidence>
<feature type="domain" description="EAL" evidence="5">
    <location>
        <begin position="436"/>
        <end position="690"/>
    </location>
</feature>
<dbReference type="CDD" id="cd01949">
    <property type="entry name" value="GGDEF"/>
    <property type="match status" value="1"/>
</dbReference>
<dbReference type="PROSITE" id="PS50110">
    <property type="entry name" value="RESPONSE_REGULATORY"/>
    <property type="match status" value="1"/>
</dbReference>
<dbReference type="InterPro" id="IPR029787">
    <property type="entry name" value="Nucleotide_cyclase"/>
</dbReference>
<dbReference type="InterPro" id="IPR052155">
    <property type="entry name" value="Biofilm_reg_signaling"/>
</dbReference>
<feature type="modified residue" description="4-aspartylphosphate" evidence="1">
    <location>
        <position position="54"/>
    </location>
</feature>
<dbReference type="RefSeq" id="WP_194027715.1">
    <property type="nucleotide sequence ID" value="NZ_JADEWZ010000002.1"/>
</dbReference>
<dbReference type="PANTHER" id="PTHR44757">
    <property type="entry name" value="DIGUANYLATE CYCLASE DGCP"/>
    <property type="match status" value="1"/>
</dbReference>
<dbReference type="Pfam" id="PF00072">
    <property type="entry name" value="Response_reg"/>
    <property type="match status" value="1"/>
</dbReference>
<dbReference type="InterPro" id="IPR001789">
    <property type="entry name" value="Sig_transdc_resp-reg_receiver"/>
</dbReference>
<dbReference type="EMBL" id="JADEWZ010000002">
    <property type="protein sequence ID" value="MBE9114627.1"/>
    <property type="molecule type" value="Genomic_DNA"/>
</dbReference>
<comment type="caution">
    <text evidence="7">The sequence shown here is derived from an EMBL/GenBank/DDBJ whole genome shotgun (WGS) entry which is preliminary data.</text>
</comment>
<dbReference type="SMART" id="SM00448">
    <property type="entry name" value="REC"/>
    <property type="match status" value="1"/>
</dbReference>
<dbReference type="PROSITE" id="PS50883">
    <property type="entry name" value="EAL"/>
    <property type="match status" value="1"/>
</dbReference>
<dbReference type="SUPFAM" id="SSF52172">
    <property type="entry name" value="CheY-like"/>
    <property type="match status" value="1"/>
</dbReference>
<keyword evidence="8" id="KW-1185">Reference proteome</keyword>
<dbReference type="Gene3D" id="3.40.50.2300">
    <property type="match status" value="1"/>
</dbReference>
<dbReference type="InterPro" id="IPR000160">
    <property type="entry name" value="GGDEF_dom"/>
</dbReference>
<dbReference type="InterPro" id="IPR035965">
    <property type="entry name" value="PAS-like_dom_sf"/>
</dbReference>
<dbReference type="InterPro" id="IPR011006">
    <property type="entry name" value="CheY-like_superfamily"/>
</dbReference>
<dbReference type="FunFam" id="3.20.20.450:FF:000001">
    <property type="entry name" value="Cyclic di-GMP phosphodiesterase yahA"/>
    <property type="match status" value="1"/>
</dbReference>
<evidence type="ECO:0000256" key="1">
    <source>
        <dbReference type="PROSITE-ProRule" id="PRU00169"/>
    </source>
</evidence>
<organism evidence="7 8">
    <name type="scientific">Lusitaniella coriacea LEGE 07157</name>
    <dbReference type="NCBI Taxonomy" id="945747"/>
    <lineage>
        <taxon>Bacteria</taxon>
        <taxon>Bacillati</taxon>
        <taxon>Cyanobacteriota</taxon>
        <taxon>Cyanophyceae</taxon>
        <taxon>Spirulinales</taxon>
        <taxon>Lusitaniellaceae</taxon>
        <taxon>Lusitaniella</taxon>
    </lineage>
</organism>
<sequence>MASKILVVEDESIVAQDIQETLEGLGYDVPEIADAGDLAISLAGEINPDLVLMDVRIIGEMDGITTAQKIVNLFDIPIIFMTAHADEETLSRAKLASPFGYIIKPFEERELRTTIEIALYKYQMEKKLKENAQWLATVLKSIGDGVISIDREGFVTFINPIAEKLTGWSMGEATGYHYTQIFEIIDETTRAPQENPLIPAMEKKDVFTLPEHTLLIRKDRSEIPIADSAAPTIDSKGKVTGGVLVFRDETERKLVEQKLRRQAFYDPLTNLPNRAWFTQRLLDAIAHIKRNPNYLFAVLFLDLDRFKTINDSQGHTVGDRLLVAVAERLSHSVRSIDTVVRLGGDEFAILLEGIQDLDHACEISRRIQQSLQKPIRVDGAEIFTSASIGIVLSSLGYEDVEGFLRDADIAMYSAKAQGKGRYEVFDAQMRDRVIRLVKMESELRHAIEQQMLSVQYQPIISLTTQETMGFEALVRWHHPERGWISPAEFIPIAEETGLVIPIDWWVLQEACRQMKEWQDRKLTSSFVSVNLSCRQFLQPNLVEQIEQTLKSVGLEARSLKLEITESAIIENPESAAITLSKLKKMGIGLSLDDFGTGYSSLSYLHRFPVDTIKIDRSFIDRIDKEDDGLEIVRTIVSLTQNLGLDAIAEGVETSEQLNLLQQLKSNYGQGYFFAKPLTPIDAEKWLSLSVLN</sequence>
<dbReference type="AlphaFoldDB" id="A0A8J7AWD8"/>
<evidence type="ECO:0000259" key="4">
    <source>
        <dbReference type="PROSITE" id="PS50113"/>
    </source>
</evidence>
<dbReference type="Pfam" id="PF00990">
    <property type="entry name" value="GGDEF"/>
    <property type="match status" value="1"/>
</dbReference>
<dbReference type="CDD" id="cd17534">
    <property type="entry name" value="REC_DC-like"/>
    <property type="match status" value="1"/>
</dbReference>
<feature type="domain" description="GGDEF" evidence="6">
    <location>
        <begin position="294"/>
        <end position="427"/>
    </location>
</feature>
<evidence type="ECO:0000259" key="6">
    <source>
        <dbReference type="PROSITE" id="PS50887"/>
    </source>
</evidence>
<dbReference type="Proteomes" id="UP000654482">
    <property type="component" value="Unassembled WGS sequence"/>
</dbReference>
<evidence type="ECO:0000259" key="5">
    <source>
        <dbReference type="PROSITE" id="PS50883"/>
    </source>
</evidence>
<dbReference type="Gene3D" id="3.20.20.450">
    <property type="entry name" value="EAL domain"/>
    <property type="match status" value="1"/>
</dbReference>
<dbReference type="Pfam" id="PF13426">
    <property type="entry name" value="PAS_9"/>
    <property type="match status" value="1"/>
</dbReference>
<dbReference type="InterPro" id="IPR043128">
    <property type="entry name" value="Rev_trsase/Diguanyl_cyclase"/>
</dbReference>
<dbReference type="SUPFAM" id="SSF55785">
    <property type="entry name" value="PYP-like sensor domain (PAS domain)"/>
    <property type="match status" value="1"/>
</dbReference>
<feature type="domain" description="Response regulatory" evidence="2">
    <location>
        <begin position="4"/>
        <end position="119"/>
    </location>
</feature>
<accession>A0A8J7AWD8</accession>
<dbReference type="PROSITE" id="PS50887">
    <property type="entry name" value="GGDEF"/>
    <property type="match status" value="1"/>
</dbReference>
<dbReference type="SMART" id="SM00091">
    <property type="entry name" value="PAS"/>
    <property type="match status" value="1"/>
</dbReference>
<gene>
    <name evidence="7" type="ORF">IQ249_01835</name>
</gene>
<dbReference type="CDD" id="cd00130">
    <property type="entry name" value="PAS"/>
    <property type="match status" value="1"/>
</dbReference>
<proteinExistence type="predicted"/>
<dbReference type="InterPro" id="IPR035919">
    <property type="entry name" value="EAL_sf"/>
</dbReference>
<feature type="domain" description="PAS" evidence="3">
    <location>
        <begin position="131"/>
        <end position="204"/>
    </location>
</feature>
<evidence type="ECO:0000259" key="3">
    <source>
        <dbReference type="PROSITE" id="PS50112"/>
    </source>
</evidence>
<dbReference type="InterPro" id="IPR001633">
    <property type="entry name" value="EAL_dom"/>
</dbReference>
<reference evidence="7" key="1">
    <citation type="submission" date="2020-10" db="EMBL/GenBank/DDBJ databases">
        <authorList>
            <person name="Castelo-Branco R."/>
            <person name="Eusebio N."/>
            <person name="Adriana R."/>
            <person name="Vieira A."/>
            <person name="Brugerolle De Fraissinette N."/>
            <person name="Rezende De Castro R."/>
            <person name="Schneider M.P."/>
            <person name="Vasconcelos V."/>
            <person name="Leao P.N."/>
        </authorList>
    </citation>
    <scope>NUCLEOTIDE SEQUENCE</scope>
    <source>
        <strain evidence="7">LEGE 07157</strain>
    </source>
</reference>
<evidence type="ECO:0000313" key="7">
    <source>
        <dbReference type="EMBL" id="MBE9114627.1"/>
    </source>
</evidence>
<dbReference type="SMART" id="SM00267">
    <property type="entry name" value="GGDEF"/>
    <property type="match status" value="1"/>
</dbReference>
<dbReference type="Gene3D" id="3.30.70.270">
    <property type="match status" value="1"/>
</dbReference>
<name>A0A8J7AWD8_9CYAN</name>
<dbReference type="PROSITE" id="PS50112">
    <property type="entry name" value="PAS"/>
    <property type="match status" value="1"/>
</dbReference>
<dbReference type="InterPro" id="IPR000014">
    <property type="entry name" value="PAS"/>
</dbReference>
<dbReference type="SUPFAM" id="SSF55073">
    <property type="entry name" value="Nucleotide cyclase"/>
    <property type="match status" value="1"/>
</dbReference>
<dbReference type="PROSITE" id="PS50113">
    <property type="entry name" value="PAC"/>
    <property type="match status" value="1"/>
</dbReference>
<dbReference type="CDD" id="cd01948">
    <property type="entry name" value="EAL"/>
    <property type="match status" value="1"/>
</dbReference>
<dbReference type="Pfam" id="PF00563">
    <property type="entry name" value="EAL"/>
    <property type="match status" value="1"/>
</dbReference>
<feature type="domain" description="PAC" evidence="4">
    <location>
        <begin position="209"/>
        <end position="261"/>
    </location>
</feature>
<dbReference type="NCBIfam" id="TIGR00254">
    <property type="entry name" value="GGDEF"/>
    <property type="match status" value="1"/>
</dbReference>
<protein>
    <submittedName>
        <fullName evidence="7">EAL domain-containing protein</fullName>
    </submittedName>
</protein>
<dbReference type="NCBIfam" id="TIGR00229">
    <property type="entry name" value="sensory_box"/>
    <property type="match status" value="1"/>
</dbReference>
<dbReference type="SUPFAM" id="SSF141868">
    <property type="entry name" value="EAL domain-like"/>
    <property type="match status" value="1"/>
</dbReference>
<dbReference type="PANTHER" id="PTHR44757:SF2">
    <property type="entry name" value="BIOFILM ARCHITECTURE MAINTENANCE PROTEIN MBAA"/>
    <property type="match status" value="1"/>
</dbReference>
<dbReference type="Gene3D" id="3.30.450.20">
    <property type="entry name" value="PAS domain"/>
    <property type="match status" value="1"/>
</dbReference>
<keyword evidence="1" id="KW-0597">Phosphoprotein</keyword>
<dbReference type="SMART" id="SM00052">
    <property type="entry name" value="EAL"/>
    <property type="match status" value="1"/>
</dbReference>
<dbReference type="GO" id="GO:0000160">
    <property type="term" value="P:phosphorelay signal transduction system"/>
    <property type="evidence" value="ECO:0007669"/>
    <property type="project" value="InterPro"/>
</dbReference>
<dbReference type="InterPro" id="IPR000700">
    <property type="entry name" value="PAS-assoc_C"/>
</dbReference>